<gene>
    <name evidence="1" type="ORF">QVD17_36185</name>
</gene>
<name>A0AAD8JU39_TARER</name>
<dbReference type="AlphaFoldDB" id="A0AAD8JU39"/>
<reference evidence="1" key="1">
    <citation type="journal article" date="2023" name="bioRxiv">
        <title>Improved chromosome-level genome assembly for marigold (Tagetes erecta).</title>
        <authorList>
            <person name="Jiang F."/>
            <person name="Yuan L."/>
            <person name="Wang S."/>
            <person name="Wang H."/>
            <person name="Xu D."/>
            <person name="Wang A."/>
            <person name="Fan W."/>
        </authorList>
    </citation>
    <scope>NUCLEOTIDE SEQUENCE</scope>
    <source>
        <strain evidence="1">WSJ</strain>
        <tissue evidence="1">Leaf</tissue>
    </source>
</reference>
<evidence type="ECO:0008006" key="3">
    <source>
        <dbReference type="Google" id="ProtNLM"/>
    </source>
</evidence>
<proteinExistence type="predicted"/>
<dbReference type="Proteomes" id="UP001229421">
    <property type="component" value="Unassembled WGS sequence"/>
</dbReference>
<accession>A0AAD8JU39</accession>
<protein>
    <recommendedName>
        <fullName evidence="3">F-box protein</fullName>
    </recommendedName>
</protein>
<comment type="caution">
    <text evidence="1">The sequence shown here is derived from an EMBL/GenBank/DDBJ whole genome shotgun (WGS) entry which is preliminary data.</text>
</comment>
<sequence length="280" mass="31703">MSKVIEGRSRGTSVDGQVLLVVSAHQDEVFRNIRWHRIGDHDVVCNILSRLPVEITSNGPFAIHKASSSCYNVPLHDNIHSVVAIRPPLHLIRNHTGVSIVGTFNDIDVNKYDVFDLKTSSLDFFFSADKVGRFVNGVLYCTISGFRILALNVKEMVFSKTKLPYELKEAWSLILGSIDGCLCIINKMDATRFDLWVNKDQGGIEISWSKACSFTIRLEAHPINPLYIMGNGKVLIIDVSNQLVIYDLYKDSYKRLVGLKSSLYETYVYNDIRPMEYDMC</sequence>
<organism evidence="1 2">
    <name type="scientific">Tagetes erecta</name>
    <name type="common">African marigold</name>
    <dbReference type="NCBI Taxonomy" id="13708"/>
    <lineage>
        <taxon>Eukaryota</taxon>
        <taxon>Viridiplantae</taxon>
        <taxon>Streptophyta</taxon>
        <taxon>Embryophyta</taxon>
        <taxon>Tracheophyta</taxon>
        <taxon>Spermatophyta</taxon>
        <taxon>Magnoliopsida</taxon>
        <taxon>eudicotyledons</taxon>
        <taxon>Gunneridae</taxon>
        <taxon>Pentapetalae</taxon>
        <taxon>asterids</taxon>
        <taxon>campanulids</taxon>
        <taxon>Asterales</taxon>
        <taxon>Asteraceae</taxon>
        <taxon>Asteroideae</taxon>
        <taxon>Heliantheae alliance</taxon>
        <taxon>Tageteae</taxon>
        <taxon>Tagetes</taxon>
    </lineage>
</organism>
<evidence type="ECO:0000313" key="1">
    <source>
        <dbReference type="EMBL" id="KAK1409656.1"/>
    </source>
</evidence>
<dbReference type="EMBL" id="JAUHHV010000010">
    <property type="protein sequence ID" value="KAK1409656.1"/>
    <property type="molecule type" value="Genomic_DNA"/>
</dbReference>
<evidence type="ECO:0000313" key="2">
    <source>
        <dbReference type="Proteomes" id="UP001229421"/>
    </source>
</evidence>
<keyword evidence="2" id="KW-1185">Reference proteome</keyword>